<dbReference type="CDD" id="cd18316">
    <property type="entry name" value="BTB_POZ_KCTD-like"/>
    <property type="match status" value="1"/>
</dbReference>
<evidence type="ECO:0000259" key="1">
    <source>
        <dbReference type="PROSITE" id="PS50097"/>
    </source>
</evidence>
<keyword evidence="3" id="KW-1185">Reference proteome</keyword>
<evidence type="ECO:0000313" key="3">
    <source>
        <dbReference type="Proteomes" id="UP001278766"/>
    </source>
</evidence>
<dbReference type="EMBL" id="JAUEPN010000008">
    <property type="protein sequence ID" value="KAK3291962.1"/>
    <property type="molecule type" value="Genomic_DNA"/>
</dbReference>
<gene>
    <name evidence="2" type="ORF">B0H64DRAFT_435682</name>
</gene>
<feature type="domain" description="BTB" evidence="1">
    <location>
        <begin position="47"/>
        <end position="114"/>
    </location>
</feature>
<dbReference type="PANTHER" id="PTHR11145:SF8">
    <property type="entry name" value="RE57120P"/>
    <property type="match status" value="1"/>
</dbReference>
<dbReference type="Pfam" id="PF02214">
    <property type="entry name" value="BTB_2"/>
    <property type="match status" value="1"/>
</dbReference>
<reference evidence="2" key="2">
    <citation type="submission" date="2023-06" db="EMBL/GenBank/DDBJ databases">
        <authorList>
            <consortium name="Lawrence Berkeley National Laboratory"/>
            <person name="Haridas S."/>
            <person name="Hensen N."/>
            <person name="Bonometti L."/>
            <person name="Westerberg I."/>
            <person name="Brannstrom I.O."/>
            <person name="Guillou S."/>
            <person name="Cros-Aarteil S."/>
            <person name="Calhoun S."/>
            <person name="Kuo A."/>
            <person name="Mondo S."/>
            <person name="Pangilinan J."/>
            <person name="Riley R."/>
            <person name="Labutti K."/>
            <person name="Andreopoulos B."/>
            <person name="Lipzen A."/>
            <person name="Chen C."/>
            <person name="Yanf M."/>
            <person name="Daum C."/>
            <person name="Ng V."/>
            <person name="Clum A."/>
            <person name="Steindorff A."/>
            <person name="Ohm R."/>
            <person name="Martin F."/>
            <person name="Silar P."/>
            <person name="Natvig D."/>
            <person name="Lalanne C."/>
            <person name="Gautier V."/>
            <person name="Ament-Velasquez S.L."/>
            <person name="Kruys A."/>
            <person name="Hutchinson M.I."/>
            <person name="Powell A.J."/>
            <person name="Barry K."/>
            <person name="Miller A.N."/>
            <person name="Grigoriev I.V."/>
            <person name="Debuchy R."/>
            <person name="Gladieux P."/>
            <person name="Thoren M.H."/>
            <person name="Johannesson H."/>
        </authorList>
    </citation>
    <scope>NUCLEOTIDE SEQUENCE</scope>
    <source>
        <strain evidence="2">CBS 168.71</strain>
    </source>
</reference>
<dbReference type="InterPro" id="IPR000210">
    <property type="entry name" value="BTB/POZ_dom"/>
</dbReference>
<name>A0AAE0LNU9_9PEZI</name>
<evidence type="ECO:0000313" key="2">
    <source>
        <dbReference type="EMBL" id="KAK3291962.1"/>
    </source>
</evidence>
<accession>A0AAE0LNU9</accession>
<dbReference type="GeneID" id="87843099"/>
<dbReference type="SMART" id="SM00225">
    <property type="entry name" value="BTB"/>
    <property type="match status" value="1"/>
</dbReference>
<dbReference type="InterPro" id="IPR045068">
    <property type="entry name" value="BACURD1-3"/>
</dbReference>
<dbReference type="InterPro" id="IPR003131">
    <property type="entry name" value="T1-type_BTB"/>
</dbReference>
<dbReference type="Proteomes" id="UP001278766">
    <property type="component" value="Unassembled WGS sequence"/>
</dbReference>
<organism evidence="2 3">
    <name type="scientific">Chaetomium fimeti</name>
    <dbReference type="NCBI Taxonomy" id="1854472"/>
    <lineage>
        <taxon>Eukaryota</taxon>
        <taxon>Fungi</taxon>
        <taxon>Dikarya</taxon>
        <taxon>Ascomycota</taxon>
        <taxon>Pezizomycotina</taxon>
        <taxon>Sordariomycetes</taxon>
        <taxon>Sordariomycetidae</taxon>
        <taxon>Sordariales</taxon>
        <taxon>Chaetomiaceae</taxon>
        <taxon>Chaetomium</taxon>
    </lineage>
</organism>
<protein>
    <submittedName>
        <fullName evidence="2">BTB/POZ protein</fullName>
    </submittedName>
</protein>
<dbReference type="Gene3D" id="3.30.710.10">
    <property type="entry name" value="Potassium Channel Kv1.1, Chain A"/>
    <property type="match status" value="1"/>
</dbReference>
<dbReference type="AlphaFoldDB" id="A0AAE0LNU9"/>
<dbReference type="PROSITE" id="PS50097">
    <property type="entry name" value="BTB"/>
    <property type="match status" value="1"/>
</dbReference>
<comment type="caution">
    <text evidence="2">The sequence shown here is derived from an EMBL/GenBank/DDBJ whole genome shotgun (WGS) entry which is preliminary data.</text>
</comment>
<dbReference type="RefSeq" id="XP_062655476.1">
    <property type="nucleotide sequence ID" value="XM_062806151.1"/>
</dbReference>
<reference evidence="2" key="1">
    <citation type="journal article" date="2023" name="Mol. Phylogenet. Evol.">
        <title>Genome-scale phylogeny and comparative genomics of the fungal order Sordariales.</title>
        <authorList>
            <person name="Hensen N."/>
            <person name="Bonometti L."/>
            <person name="Westerberg I."/>
            <person name="Brannstrom I.O."/>
            <person name="Guillou S."/>
            <person name="Cros-Aarteil S."/>
            <person name="Calhoun S."/>
            <person name="Haridas S."/>
            <person name="Kuo A."/>
            <person name="Mondo S."/>
            <person name="Pangilinan J."/>
            <person name="Riley R."/>
            <person name="LaButti K."/>
            <person name="Andreopoulos B."/>
            <person name="Lipzen A."/>
            <person name="Chen C."/>
            <person name="Yan M."/>
            <person name="Daum C."/>
            <person name="Ng V."/>
            <person name="Clum A."/>
            <person name="Steindorff A."/>
            <person name="Ohm R.A."/>
            <person name="Martin F."/>
            <person name="Silar P."/>
            <person name="Natvig D.O."/>
            <person name="Lalanne C."/>
            <person name="Gautier V."/>
            <person name="Ament-Velasquez S.L."/>
            <person name="Kruys A."/>
            <person name="Hutchinson M.I."/>
            <person name="Powell A.J."/>
            <person name="Barry K."/>
            <person name="Miller A.N."/>
            <person name="Grigoriev I.V."/>
            <person name="Debuchy R."/>
            <person name="Gladieux P."/>
            <person name="Hiltunen Thoren M."/>
            <person name="Johannesson H."/>
        </authorList>
    </citation>
    <scope>NUCLEOTIDE SEQUENCE</scope>
    <source>
        <strain evidence="2">CBS 168.71</strain>
    </source>
</reference>
<proteinExistence type="predicted"/>
<dbReference type="GO" id="GO:0051260">
    <property type="term" value="P:protein homooligomerization"/>
    <property type="evidence" value="ECO:0007669"/>
    <property type="project" value="InterPro"/>
</dbReference>
<dbReference type="SUPFAM" id="SSF54695">
    <property type="entry name" value="POZ domain"/>
    <property type="match status" value="1"/>
</dbReference>
<sequence length="251" mass="28628">MPKFDSCPKLSTFGNTIRPFVFIMENRSVTSEAPSSPEIPGLAAREAPIHLQVGERRFTTARATLTEESGFFAALLSGRWENALQDGSYFIDADPNLFQHILAYLRRGVFPLFDGAQGHDHHRYLALLEEARYFQIPQLEAWLSNKHYMMAAQVTYKAEEYDEDDPRWRTVTTAAGKTVEYHPQWATRKVYLCPRGIPEHRDNRTGCGRRCESARGDDGDQFEEELSLHILVIKREVAFNADVCVSRAAEE</sequence>
<dbReference type="InterPro" id="IPR011333">
    <property type="entry name" value="SKP1/BTB/POZ_sf"/>
</dbReference>
<dbReference type="PANTHER" id="PTHR11145">
    <property type="entry name" value="BTB/POZ DOMAIN-CONTAINING ADAPTER FOR CUL3-MEDIATED RHOA DEGRADATION PROTEIN FAMILY MEMBER"/>
    <property type="match status" value="1"/>
</dbReference>